<keyword evidence="2" id="KW-1185">Reference proteome</keyword>
<sequence length="179" mass="19632">MGCSRVRGVSDLHWLAYADALQERSPLARGVVAALEWVRGERDGPLTGRSERPVTAELARAEMWAAHEIVHPDAPLPARTLADELGVPHRCPLPIAPHAADGVRLTLRWLLGDVAEPPLDLPVRDTERELVDAAMAAAPHRFWGPEERHAARAEARAALERSRRLLDRIAAIQDQVASA</sequence>
<proteinExistence type="predicted"/>
<reference evidence="1 2" key="1">
    <citation type="journal article" date="2019" name="Int. J. Syst. Evol. Microbiol.">
        <title>The Global Catalogue of Microorganisms (GCM) 10K type strain sequencing project: providing services to taxonomists for standard genome sequencing and annotation.</title>
        <authorList>
            <consortium name="The Broad Institute Genomics Platform"/>
            <consortium name="The Broad Institute Genome Sequencing Center for Infectious Disease"/>
            <person name="Wu L."/>
            <person name="Ma J."/>
        </authorList>
    </citation>
    <scope>NUCLEOTIDE SEQUENCE [LARGE SCALE GENOMIC DNA]</scope>
    <source>
        <strain evidence="1 2">JCM 16009</strain>
    </source>
</reference>
<gene>
    <name evidence="1" type="ORF">GCM10009836_24150</name>
</gene>
<evidence type="ECO:0000313" key="1">
    <source>
        <dbReference type="EMBL" id="GAA1843937.1"/>
    </source>
</evidence>
<comment type="caution">
    <text evidence="1">The sequence shown here is derived from an EMBL/GenBank/DDBJ whole genome shotgun (WGS) entry which is preliminary data.</text>
</comment>
<dbReference type="Proteomes" id="UP001500449">
    <property type="component" value="Unassembled WGS sequence"/>
</dbReference>
<name>A0ABN2MZR2_9PSEU</name>
<dbReference type="EMBL" id="BAAAQK010000005">
    <property type="protein sequence ID" value="GAA1843937.1"/>
    <property type="molecule type" value="Genomic_DNA"/>
</dbReference>
<evidence type="ECO:0000313" key="2">
    <source>
        <dbReference type="Proteomes" id="UP001500449"/>
    </source>
</evidence>
<dbReference type="RefSeq" id="WP_344415577.1">
    <property type="nucleotide sequence ID" value="NZ_BAAAQK010000005.1"/>
</dbReference>
<organism evidence="1 2">
    <name type="scientific">Pseudonocardia ailaonensis</name>
    <dbReference type="NCBI Taxonomy" id="367279"/>
    <lineage>
        <taxon>Bacteria</taxon>
        <taxon>Bacillati</taxon>
        <taxon>Actinomycetota</taxon>
        <taxon>Actinomycetes</taxon>
        <taxon>Pseudonocardiales</taxon>
        <taxon>Pseudonocardiaceae</taxon>
        <taxon>Pseudonocardia</taxon>
    </lineage>
</organism>
<accession>A0ABN2MZR2</accession>
<protein>
    <submittedName>
        <fullName evidence="1">Uncharacterized protein</fullName>
    </submittedName>
</protein>